<dbReference type="EC" id="5.2.1.8" evidence="4"/>
<evidence type="ECO:0000313" key="9">
    <source>
        <dbReference type="EMBL" id="RWS01816.1"/>
    </source>
</evidence>
<dbReference type="InterPro" id="IPR046357">
    <property type="entry name" value="PPIase_dom_sf"/>
</dbReference>
<dbReference type="GO" id="GO:0003755">
    <property type="term" value="F:peptidyl-prolyl cis-trans isomerase activity"/>
    <property type="evidence" value="ECO:0007669"/>
    <property type="project" value="UniProtKB-KW"/>
</dbReference>
<keyword evidence="4 8" id="KW-0413">Isomerase</keyword>
<dbReference type="AlphaFoldDB" id="A0A3S3NFD4"/>
<accession>A0A3S3NFD4</accession>
<dbReference type="OrthoDB" id="1902587at2759"/>
<dbReference type="STRING" id="1965070.A0A3S3NFD4"/>
<proteinExistence type="predicted"/>
<dbReference type="PROSITE" id="PS50059">
    <property type="entry name" value="FKBP_PPIASE"/>
    <property type="match status" value="1"/>
</dbReference>
<gene>
    <name evidence="7" type="ORF">B4U79_03558</name>
    <name evidence="9" type="ORF">B4U79_05373</name>
    <name evidence="8" type="ORF">B4U79_09523</name>
</gene>
<protein>
    <recommendedName>
        <fullName evidence="4">peptidylprolyl isomerase</fullName>
        <ecNumber evidence="4">5.2.1.8</ecNumber>
    </recommendedName>
</protein>
<dbReference type="SUPFAM" id="SSF54534">
    <property type="entry name" value="FKBP-like"/>
    <property type="match status" value="1"/>
</dbReference>
<name>A0A3S3NFD4_9ACAR</name>
<dbReference type="InterPro" id="IPR001179">
    <property type="entry name" value="PPIase_FKBP_dom"/>
</dbReference>
<keyword evidence="10" id="KW-1185">Reference proteome</keyword>
<keyword evidence="1 5" id="KW-0732">Signal</keyword>
<sequence length="116" mass="12831">MVTHFVLEIICLLIKLNLIVANDNTEADVKIEVLSSVDNCVRKAADNDFLTIHFTSKWKDGLKIATTYERGVPIEIQLGTKMLSPGLDKGLQGMCVGEKRKIQMPANLGWLESSEG</sequence>
<feature type="domain" description="PPIase FKBP-type" evidence="6">
    <location>
        <begin position="47"/>
        <end position="116"/>
    </location>
</feature>
<comment type="catalytic activity">
    <reaction evidence="4">
        <text>[protein]-peptidylproline (omega=180) = [protein]-peptidylproline (omega=0)</text>
        <dbReference type="Rhea" id="RHEA:16237"/>
        <dbReference type="Rhea" id="RHEA-COMP:10747"/>
        <dbReference type="Rhea" id="RHEA-COMP:10748"/>
        <dbReference type="ChEBI" id="CHEBI:83833"/>
        <dbReference type="ChEBI" id="CHEBI:83834"/>
        <dbReference type="EC" id="5.2.1.8"/>
    </reaction>
</comment>
<evidence type="ECO:0000256" key="3">
    <source>
        <dbReference type="ARBA" id="ARBA00023180"/>
    </source>
</evidence>
<reference evidence="8" key="2">
    <citation type="submission" date="2018-11" db="EMBL/GenBank/DDBJ databases">
        <title>Trombidioid mite genomics.</title>
        <authorList>
            <person name="Dong X."/>
        </authorList>
    </citation>
    <scope>NUCLEOTIDE SEQUENCE</scope>
    <source>
        <strain evidence="8">UoL-WK</strain>
    </source>
</reference>
<reference evidence="8 10" key="1">
    <citation type="journal article" date="2018" name="Gigascience">
        <title>Genomes of trombidid mites reveal novel predicted allergens and laterally-transferred genes associated with secondary metabolism.</title>
        <authorList>
            <person name="Dong X."/>
            <person name="Chaisiri K."/>
            <person name="Xia D."/>
            <person name="Armstrong S.D."/>
            <person name="Fang Y."/>
            <person name="Donnelly M.J."/>
            <person name="Kadowaki T."/>
            <person name="McGarry J.W."/>
            <person name="Darby A.C."/>
            <person name="Makepeace B.L."/>
        </authorList>
    </citation>
    <scope>NUCLEOTIDE SEQUENCE [LARGE SCALE GENOMIC DNA]</scope>
    <source>
        <strain evidence="8">UoL-WK</strain>
    </source>
</reference>
<keyword evidence="4" id="KW-0697">Rotamase</keyword>
<dbReference type="InterPro" id="IPR052273">
    <property type="entry name" value="PPIase_FKBP"/>
</dbReference>
<evidence type="ECO:0000256" key="4">
    <source>
        <dbReference type="PROSITE-ProRule" id="PRU00277"/>
    </source>
</evidence>
<feature type="chain" id="PRO_5033398933" description="peptidylprolyl isomerase" evidence="5">
    <location>
        <begin position="22"/>
        <end position="116"/>
    </location>
</feature>
<dbReference type="EMBL" id="NCKU01008987">
    <property type="protein sequence ID" value="RWS01551.1"/>
    <property type="molecule type" value="Genomic_DNA"/>
</dbReference>
<organism evidence="8 10">
    <name type="scientific">Dinothrombium tinctorium</name>
    <dbReference type="NCBI Taxonomy" id="1965070"/>
    <lineage>
        <taxon>Eukaryota</taxon>
        <taxon>Metazoa</taxon>
        <taxon>Ecdysozoa</taxon>
        <taxon>Arthropoda</taxon>
        <taxon>Chelicerata</taxon>
        <taxon>Arachnida</taxon>
        <taxon>Acari</taxon>
        <taxon>Acariformes</taxon>
        <taxon>Trombidiformes</taxon>
        <taxon>Prostigmata</taxon>
        <taxon>Anystina</taxon>
        <taxon>Parasitengona</taxon>
        <taxon>Trombidioidea</taxon>
        <taxon>Trombidiidae</taxon>
        <taxon>Dinothrombium</taxon>
    </lineage>
</organism>
<dbReference type="EMBL" id="NCKU01008576">
    <property type="protein sequence ID" value="RWS01816.1"/>
    <property type="molecule type" value="Genomic_DNA"/>
</dbReference>
<dbReference type="Gene3D" id="3.10.50.40">
    <property type="match status" value="1"/>
</dbReference>
<evidence type="ECO:0000313" key="7">
    <source>
        <dbReference type="EMBL" id="RWS01551.1"/>
    </source>
</evidence>
<feature type="signal peptide" evidence="5">
    <location>
        <begin position="1"/>
        <end position="21"/>
    </location>
</feature>
<evidence type="ECO:0000259" key="6">
    <source>
        <dbReference type="PROSITE" id="PS50059"/>
    </source>
</evidence>
<dbReference type="EMBL" id="NCKU01008964">
    <property type="protein sequence ID" value="RWS01564.1"/>
    <property type="molecule type" value="Genomic_DNA"/>
</dbReference>
<dbReference type="Pfam" id="PF00254">
    <property type="entry name" value="FKBP_C"/>
    <property type="match status" value="1"/>
</dbReference>
<evidence type="ECO:0000256" key="1">
    <source>
        <dbReference type="ARBA" id="ARBA00022729"/>
    </source>
</evidence>
<evidence type="ECO:0000313" key="10">
    <source>
        <dbReference type="Proteomes" id="UP000285301"/>
    </source>
</evidence>
<evidence type="ECO:0000313" key="8">
    <source>
        <dbReference type="EMBL" id="RWS01564.1"/>
    </source>
</evidence>
<comment type="caution">
    <text evidence="8">The sequence shown here is derived from an EMBL/GenBank/DDBJ whole genome shotgun (WGS) entry which is preliminary data.</text>
</comment>
<evidence type="ECO:0000256" key="2">
    <source>
        <dbReference type="ARBA" id="ARBA00022737"/>
    </source>
</evidence>
<dbReference type="Proteomes" id="UP000285301">
    <property type="component" value="Unassembled WGS sequence"/>
</dbReference>
<keyword evidence="3" id="KW-0325">Glycoprotein</keyword>
<evidence type="ECO:0000256" key="5">
    <source>
        <dbReference type="SAM" id="SignalP"/>
    </source>
</evidence>
<dbReference type="PANTHER" id="PTHR46222">
    <property type="entry name" value="PEPTIDYL-PROLYL CIS-TRANS ISOMERASE FKBP7/14"/>
    <property type="match status" value="1"/>
</dbReference>
<keyword evidence="2" id="KW-0677">Repeat</keyword>
<dbReference type="PANTHER" id="PTHR46222:SF3">
    <property type="entry name" value="PEPTIDYLPROLYL ISOMERASE"/>
    <property type="match status" value="1"/>
</dbReference>